<sequence length="458" mass="52860">MALGNEIVGEELQGTSDTIIFEDENTPLSQLKPAVRKALTEFRCKVEEAIIGNYILGWSTSTCECCMPDQNHTKAHEHGISLWGVPLLPRKGHERTDIVLMKFLRARDYNVHEAFEMLQKTLKWRKEFNMDGILDETYEPELEIVGYSDGTDKEGRPLSYVRYELFQDINLFRKLFKMNGKKEQLLRWRIQQLEKVIGKLDFKNGGVDSVIIILDMKNSPAGPPELRNVARKLLFSIYPEYYPEIIFRLVFINVPIWSYALYNVFSKVLSQRAKSKFVITRPRKSAKTLLKYIAPENLPVKYGGFKRENEEEFSTEDQVSELYLRGGLTNGIEIAIAEPGETVVWDLTVIGWDVSYKEEFVPDDECSDIITIRPEQKLEANVRSSCYIREPGKILLTVHNDTSKKKRVLYRFKNKHNVVNPDLYNNSVSGVAQGLIRQKCGSRGENDEVFDMYPPIFF</sequence>
<dbReference type="CDD" id="cd00170">
    <property type="entry name" value="SEC14"/>
    <property type="match status" value="1"/>
</dbReference>
<dbReference type="InterPro" id="IPR036865">
    <property type="entry name" value="CRAL-TRIO_dom_sf"/>
</dbReference>
<dbReference type="SMART" id="SM01100">
    <property type="entry name" value="CRAL_TRIO_N"/>
    <property type="match status" value="1"/>
</dbReference>
<dbReference type="PANTHER" id="PTHR45932:SF3">
    <property type="entry name" value="PATELLIN-4-LIKE"/>
    <property type="match status" value="1"/>
</dbReference>
<keyword evidence="2" id="KW-0813">Transport</keyword>
<dbReference type="GO" id="GO:0008289">
    <property type="term" value="F:lipid binding"/>
    <property type="evidence" value="ECO:0007669"/>
    <property type="project" value="InterPro"/>
</dbReference>
<reference evidence="5 6" key="1">
    <citation type="journal article" date="2020" name="IScience">
        <title>Genome Sequencing of the Endangered Kingdonia uniflora (Circaeasteraceae, Ranunculales) Reveals Potential Mechanisms of Evolutionary Specialization.</title>
        <authorList>
            <person name="Sun Y."/>
            <person name="Deng T."/>
            <person name="Zhang A."/>
            <person name="Moore M.J."/>
            <person name="Landis J.B."/>
            <person name="Lin N."/>
            <person name="Zhang H."/>
            <person name="Zhang X."/>
            <person name="Huang J."/>
            <person name="Zhang X."/>
            <person name="Sun H."/>
            <person name="Wang H."/>
        </authorList>
    </citation>
    <scope>NUCLEOTIDE SEQUENCE [LARGE SCALE GENOMIC DNA]</scope>
    <source>
        <strain evidence="5">TB1705</strain>
        <tissue evidence="5">Leaf</tissue>
    </source>
</reference>
<organism evidence="5 6">
    <name type="scientific">Kingdonia uniflora</name>
    <dbReference type="NCBI Taxonomy" id="39325"/>
    <lineage>
        <taxon>Eukaryota</taxon>
        <taxon>Viridiplantae</taxon>
        <taxon>Streptophyta</taxon>
        <taxon>Embryophyta</taxon>
        <taxon>Tracheophyta</taxon>
        <taxon>Spermatophyta</taxon>
        <taxon>Magnoliopsida</taxon>
        <taxon>Ranunculales</taxon>
        <taxon>Circaeasteraceae</taxon>
        <taxon>Kingdonia</taxon>
    </lineage>
</organism>
<dbReference type="SUPFAM" id="SSF52087">
    <property type="entry name" value="CRAL/TRIO domain"/>
    <property type="match status" value="1"/>
</dbReference>
<comment type="subcellular location">
    <subcellularLocation>
        <location evidence="1">Membrane</location>
    </subcellularLocation>
</comment>
<evidence type="ECO:0000259" key="4">
    <source>
        <dbReference type="PROSITE" id="PS50191"/>
    </source>
</evidence>
<dbReference type="OrthoDB" id="75724at2759"/>
<dbReference type="Pfam" id="PF25099">
    <property type="entry name" value="GOLD_PATL1_C"/>
    <property type="match status" value="1"/>
</dbReference>
<dbReference type="InterPro" id="IPR001251">
    <property type="entry name" value="CRAL-TRIO_dom"/>
</dbReference>
<evidence type="ECO:0000256" key="2">
    <source>
        <dbReference type="ARBA" id="ARBA00022448"/>
    </source>
</evidence>
<proteinExistence type="predicted"/>
<name>A0A7J7M7T7_9MAGN</name>
<dbReference type="InterPro" id="IPR044834">
    <property type="entry name" value="PATL"/>
</dbReference>
<dbReference type="AlphaFoldDB" id="A0A7J7M7T7"/>
<protein>
    <recommendedName>
        <fullName evidence="4">CRAL-TRIO domain-containing protein</fullName>
    </recommendedName>
</protein>
<dbReference type="InterPro" id="IPR011074">
    <property type="entry name" value="CRAL/TRIO_N_dom"/>
</dbReference>
<dbReference type="PANTHER" id="PTHR45932">
    <property type="entry name" value="PATELLIN-1"/>
    <property type="match status" value="1"/>
</dbReference>
<dbReference type="Proteomes" id="UP000541444">
    <property type="component" value="Unassembled WGS sequence"/>
</dbReference>
<dbReference type="Pfam" id="PF00650">
    <property type="entry name" value="CRAL_TRIO"/>
    <property type="match status" value="1"/>
</dbReference>
<dbReference type="InterPro" id="IPR036273">
    <property type="entry name" value="CRAL/TRIO_N_dom_sf"/>
</dbReference>
<keyword evidence="3" id="KW-0472">Membrane</keyword>
<comment type="caution">
    <text evidence="5">The sequence shown here is derived from an EMBL/GenBank/DDBJ whole genome shotgun (WGS) entry which is preliminary data.</text>
</comment>
<dbReference type="GO" id="GO:0016020">
    <property type="term" value="C:membrane"/>
    <property type="evidence" value="ECO:0007669"/>
    <property type="project" value="UniProtKB-SubCell"/>
</dbReference>
<dbReference type="PROSITE" id="PS50191">
    <property type="entry name" value="CRAL_TRIO"/>
    <property type="match status" value="1"/>
</dbReference>
<dbReference type="Pfam" id="PF03765">
    <property type="entry name" value="CRAL_TRIO_N"/>
    <property type="match status" value="1"/>
</dbReference>
<evidence type="ECO:0000313" key="5">
    <source>
        <dbReference type="EMBL" id="KAF6150936.1"/>
    </source>
</evidence>
<dbReference type="SUPFAM" id="SSF46938">
    <property type="entry name" value="CRAL/TRIO N-terminal domain"/>
    <property type="match status" value="1"/>
</dbReference>
<gene>
    <name evidence="5" type="ORF">GIB67_026857</name>
</gene>
<evidence type="ECO:0000256" key="1">
    <source>
        <dbReference type="ARBA" id="ARBA00004370"/>
    </source>
</evidence>
<dbReference type="Gene3D" id="3.40.525.10">
    <property type="entry name" value="CRAL-TRIO lipid binding domain"/>
    <property type="match status" value="1"/>
</dbReference>
<dbReference type="InterPro" id="IPR056794">
    <property type="entry name" value="PATL1-6_C_GOLD"/>
</dbReference>
<dbReference type="SMART" id="SM00516">
    <property type="entry name" value="SEC14"/>
    <property type="match status" value="1"/>
</dbReference>
<dbReference type="EMBL" id="JACGCM010001723">
    <property type="protein sequence ID" value="KAF6150936.1"/>
    <property type="molecule type" value="Genomic_DNA"/>
</dbReference>
<evidence type="ECO:0000256" key="3">
    <source>
        <dbReference type="ARBA" id="ARBA00023136"/>
    </source>
</evidence>
<evidence type="ECO:0000313" key="6">
    <source>
        <dbReference type="Proteomes" id="UP000541444"/>
    </source>
</evidence>
<keyword evidence="6" id="KW-1185">Reference proteome</keyword>
<accession>A0A7J7M7T7</accession>
<feature type="domain" description="CRAL-TRIO" evidence="4">
    <location>
        <begin position="135"/>
        <end position="310"/>
    </location>
</feature>